<evidence type="ECO:0000313" key="7">
    <source>
        <dbReference type="Proteomes" id="UP000661691"/>
    </source>
</evidence>
<dbReference type="NCBIfam" id="TIGR00281">
    <property type="entry name" value="SMC-Scp complex subunit ScpB"/>
    <property type="match status" value="1"/>
</dbReference>
<evidence type="ECO:0000256" key="5">
    <source>
        <dbReference type="HAMAP-Rule" id="MF_01804"/>
    </source>
</evidence>
<dbReference type="SUPFAM" id="SSF46785">
    <property type="entry name" value="Winged helix' DNA-binding domain"/>
    <property type="match status" value="2"/>
</dbReference>
<dbReference type="AlphaFoldDB" id="A0A926NAM2"/>
<dbReference type="EMBL" id="JACXAH010000015">
    <property type="protein sequence ID" value="MBD1372953.1"/>
    <property type="molecule type" value="Genomic_DNA"/>
</dbReference>
<evidence type="ECO:0000256" key="4">
    <source>
        <dbReference type="ARBA" id="ARBA00023306"/>
    </source>
</evidence>
<dbReference type="PANTHER" id="PTHR34298:SF2">
    <property type="entry name" value="SEGREGATION AND CONDENSATION PROTEIN B"/>
    <property type="match status" value="1"/>
</dbReference>
<evidence type="ECO:0000313" key="6">
    <source>
        <dbReference type="EMBL" id="MBD1372953.1"/>
    </source>
</evidence>
<dbReference type="PIRSF" id="PIRSF019345">
    <property type="entry name" value="ScpB"/>
    <property type="match status" value="1"/>
</dbReference>
<accession>A0A926NAM2</accession>
<dbReference type="InterPro" id="IPR005234">
    <property type="entry name" value="ScpB_csome_segregation"/>
</dbReference>
<comment type="function">
    <text evidence="5">Participates in chromosomal partition during cell division. May act via the formation of a condensin-like complex containing Smc and ScpA that pull DNA away from mid-cell into both cell halves.</text>
</comment>
<name>A0A926NAM2_9BACL</name>
<comment type="subcellular location">
    <subcellularLocation>
        <location evidence="5">Cytoplasm</location>
    </subcellularLocation>
    <text evidence="5">Associated with two foci at the outer edges of the nucleoid region in young cells, and at four foci within both cell halves in older cells.</text>
</comment>
<comment type="similarity">
    <text evidence="5">Belongs to the ScpB family.</text>
</comment>
<protein>
    <recommendedName>
        <fullName evidence="5">Segregation and condensation protein B</fullName>
    </recommendedName>
</protein>
<comment type="caution">
    <text evidence="6">The sequence shown here is derived from an EMBL/GenBank/DDBJ whole genome shotgun (WGS) entry which is preliminary data.</text>
</comment>
<organism evidence="6 7">
    <name type="scientific">Polycladospora coralii</name>
    <dbReference type="NCBI Taxonomy" id="2771432"/>
    <lineage>
        <taxon>Bacteria</taxon>
        <taxon>Bacillati</taxon>
        <taxon>Bacillota</taxon>
        <taxon>Bacilli</taxon>
        <taxon>Bacillales</taxon>
        <taxon>Thermoactinomycetaceae</taxon>
        <taxon>Polycladospora</taxon>
    </lineage>
</organism>
<dbReference type="Gene3D" id="1.10.10.10">
    <property type="entry name" value="Winged helix-like DNA-binding domain superfamily/Winged helix DNA-binding domain"/>
    <property type="match status" value="2"/>
</dbReference>
<dbReference type="GO" id="GO:0006260">
    <property type="term" value="P:DNA replication"/>
    <property type="evidence" value="ECO:0007669"/>
    <property type="project" value="UniProtKB-UniRule"/>
</dbReference>
<evidence type="ECO:0000256" key="3">
    <source>
        <dbReference type="ARBA" id="ARBA00022829"/>
    </source>
</evidence>
<proteinExistence type="inferred from homology"/>
<dbReference type="Proteomes" id="UP000661691">
    <property type="component" value="Unassembled WGS sequence"/>
</dbReference>
<evidence type="ECO:0000256" key="1">
    <source>
        <dbReference type="ARBA" id="ARBA00022490"/>
    </source>
</evidence>
<keyword evidence="4 5" id="KW-0131">Cell cycle</keyword>
<evidence type="ECO:0000256" key="2">
    <source>
        <dbReference type="ARBA" id="ARBA00022618"/>
    </source>
</evidence>
<comment type="subunit">
    <text evidence="5">Homodimer. Homodimerization may be required to stabilize the binding of ScpA to the Smc head domains. Component of a cohesin-like complex composed of ScpA, ScpB and the Smc homodimer, in which ScpA and ScpB bind to the head domain of Smc. The presence of the three proteins is required for the association of the complex with DNA.</text>
</comment>
<dbReference type="Pfam" id="PF04079">
    <property type="entry name" value="SMC_ScpB"/>
    <property type="match status" value="1"/>
</dbReference>
<keyword evidence="2 5" id="KW-0132">Cell division</keyword>
<dbReference type="GO" id="GO:0051304">
    <property type="term" value="P:chromosome separation"/>
    <property type="evidence" value="ECO:0007669"/>
    <property type="project" value="InterPro"/>
</dbReference>
<dbReference type="InterPro" id="IPR036388">
    <property type="entry name" value="WH-like_DNA-bd_sf"/>
</dbReference>
<dbReference type="GO" id="GO:0005737">
    <property type="term" value="C:cytoplasm"/>
    <property type="evidence" value="ECO:0007669"/>
    <property type="project" value="UniProtKB-SubCell"/>
</dbReference>
<dbReference type="PANTHER" id="PTHR34298">
    <property type="entry name" value="SEGREGATION AND CONDENSATION PROTEIN B"/>
    <property type="match status" value="1"/>
</dbReference>
<dbReference type="HAMAP" id="MF_01804">
    <property type="entry name" value="ScpB"/>
    <property type="match status" value="1"/>
</dbReference>
<dbReference type="GO" id="GO:0051301">
    <property type="term" value="P:cell division"/>
    <property type="evidence" value="ECO:0007669"/>
    <property type="project" value="UniProtKB-KW"/>
</dbReference>
<sequence length="196" mass="22521">MKAVIEGLLFAAGDDGLSSKELADITDQTVNEIDLLIHELRVDWKEQDRGLQIVKVAQVYQMTTRSDHTTYFEKMAQSPNRSQLSRASLETLAIVAYRQPITRVQIEEIRGVKSDRTLQMLQRKGLIKEKGREPGPGRPILYGTSTAFLTYFGLTTLEELPPLDSIFQWQEWEQERQQLYKRLGIDIEPLVEEETP</sequence>
<keyword evidence="3 5" id="KW-0159">Chromosome partition</keyword>
<keyword evidence="1 5" id="KW-0963">Cytoplasm</keyword>
<dbReference type="InterPro" id="IPR036390">
    <property type="entry name" value="WH_DNA-bd_sf"/>
</dbReference>
<gene>
    <name evidence="5 6" type="primary">scpB</name>
    <name evidence="6" type="ORF">IC620_11350</name>
</gene>
<reference evidence="6" key="1">
    <citation type="submission" date="2020-09" db="EMBL/GenBank/DDBJ databases">
        <title>A novel bacterium of genus Hazenella, isolated from South China Sea.</title>
        <authorList>
            <person name="Huang H."/>
            <person name="Mo K."/>
            <person name="Hu Y."/>
        </authorList>
    </citation>
    <scope>NUCLEOTIDE SEQUENCE</scope>
    <source>
        <strain evidence="6">IB182357</strain>
    </source>
</reference>
<keyword evidence="7" id="KW-1185">Reference proteome</keyword>